<dbReference type="EMBL" id="JAYKLX010000011">
    <property type="protein sequence ID" value="MEB3348058.1"/>
    <property type="molecule type" value="Genomic_DNA"/>
</dbReference>
<evidence type="ECO:0000313" key="2">
    <source>
        <dbReference type="Proteomes" id="UP001327027"/>
    </source>
</evidence>
<proteinExistence type="predicted"/>
<evidence type="ECO:0000313" key="1">
    <source>
        <dbReference type="EMBL" id="MEB3348058.1"/>
    </source>
</evidence>
<gene>
    <name evidence="1" type="ORF">U6A24_21460</name>
</gene>
<protein>
    <recommendedName>
        <fullName evidence="3">Acetyltransferase (GNAT) family protein</fullName>
    </recommendedName>
</protein>
<dbReference type="RefSeq" id="WP_324182081.1">
    <property type="nucleotide sequence ID" value="NZ_BAABAW010000023.1"/>
</dbReference>
<keyword evidence="2" id="KW-1185">Reference proteome</keyword>
<name>A0ABU6A1M6_9FLAO</name>
<evidence type="ECO:0008006" key="3">
    <source>
        <dbReference type="Google" id="ProtNLM"/>
    </source>
</evidence>
<organism evidence="1 2">
    <name type="scientific">Aquimarina gracilis</name>
    <dbReference type="NCBI Taxonomy" id="874422"/>
    <lineage>
        <taxon>Bacteria</taxon>
        <taxon>Pseudomonadati</taxon>
        <taxon>Bacteroidota</taxon>
        <taxon>Flavobacteriia</taxon>
        <taxon>Flavobacteriales</taxon>
        <taxon>Flavobacteriaceae</taxon>
        <taxon>Aquimarina</taxon>
    </lineage>
</organism>
<sequence>MTKFEHHRVREIKENSSFENRLYHLFVASISDQVPITQFRKLFSKYQKMDVHIMTKNGKDIGMAYFMYCKNPNCKKDIYIRIGLGIIEEERASSYFPKSLIMSSMIKAKLKNPLKNVFLVGITMNPIVYSATCKYWKYTYPNPLLVESTHINNVKNRIITLFNMNEVENDVIGVPFKITEVEEVKKKFEENRSENVFINYFTSKIAAEECNKGLLSIIPISFRNLVIVVIRKTKMDVMRSLYMFMYEKVMPMLEEYRPATRI</sequence>
<accession>A0ABU6A1M6</accession>
<dbReference type="Proteomes" id="UP001327027">
    <property type="component" value="Unassembled WGS sequence"/>
</dbReference>
<comment type="caution">
    <text evidence="1">The sequence shown here is derived from an EMBL/GenBank/DDBJ whole genome shotgun (WGS) entry which is preliminary data.</text>
</comment>
<reference evidence="1 2" key="1">
    <citation type="journal article" date="2013" name="Int. J. Syst. Evol. Microbiol.">
        <title>Aquimarina gracilis sp. nov., isolated from the gut microflora of a mussel, Mytilus coruscus, and emended description of Aquimarina spongiae.</title>
        <authorList>
            <person name="Park S.C."/>
            <person name="Choe H.N."/>
            <person name="Baik K.S."/>
            <person name="Seong C.N."/>
        </authorList>
    </citation>
    <scope>NUCLEOTIDE SEQUENCE [LARGE SCALE GENOMIC DNA]</scope>
    <source>
        <strain evidence="1 2">PSC32</strain>
    </source>
</reference>